<accession>A0A1H3LJM9</accession>
<dbReference type="PROSITE" id="PS51257">
    <property type="entry name" value="PROKAR_LIPOPROTEIN"/>
    <property type="match status" value="1"/>
</dbReference>
<organism evidence="1 2">
    <name type="scientific">Rhodonellum ikkaensis</name>
    <dbReference type="NCBI Taxonomy" id="336829"/>
    <lineage>
        <taxon>Bacteria</taxon>
        <taxon>Pseudomonadati</taxon>
        <taxon>Bacteroidota</taxon>
        <taxon>Cytophagia</taxon>
        <taxon>Cytophagales</taxon>
        <taxon>Cytophagaceae</taxon>
        <taxon>Rhodonellum</taxon>
    </lineage>
</organism>
<dbReference type="Proteomes" id="UP000199663">
    <property type="component" value="Unassembled WGS sequence"/>
</dbReference>
<proteinExistence type="predicted"/>
<dbReference type="RefSeq" id="WP_161629739.1">
    <property type="nucleotide sequence ID" value="NZ_FNQC01000002.1"/>
</dbReference>
<evidence type="ECO:0000313" key="1">
    <source>
        <dbReference type="EMBL" id="SDY64154.1"/>
    </source>
</evidence>
<evidence type="ECO:0008006" key="3">
    <source>
        <dbReference type="Google" id="ProtNLM"/>
    </source>
</evidence>
<sequence>MKNTLTVFSLLFLMACGSSEKESAMDYKTMNFSMDTVMVDPGQEIINLKNNLWISDISKDKKYLFNWDQDNSILEKINLDELRLEEKLTFEKEGPNGIGSYISWISLLGEDQILFANFQDMGLFGFNKEKIKTYTLKGQEFEGDSLEQYESFNRRAILTNEGNNIYGILGNWTSKTHTLAKVDFKNKTLKKHALPGFEKLADFSVMLQTGQMTMISAADQKIQEIEGKLILSNSVFNSLLIYDLDMDSLYQVEYNNALTKNSKTGKYQNQVESDAEFQRVMTDINAEITFLAPVWDPKNQKFYRFSYESIPSDVPLEEGERAKSRVFLTVLDKEFKILGEGLVSELQEVPNTHFVKDGKIWIAKNIEDELGFVRLSF</sequence>
<dbReference type="InterPro" id="IPR025316">
    <property type="entry name" value="DUF4221"/>
</dbReference>
<dbReference type="EMBL" id="FNQC01000002">
    <property type="protein sequence ID" value="SDY64154.1"/>
    <property type="molecule type" value="Genomic_DNA"/>
</dbReference>
<keyword evidence="2" id="KW-1185">Reference proteome</keyword>
<reference evidence="1 2" key="1">
    <citation type="submission" date="2016-10" db="EMBL/GenBank/DDBJ databases">
        <authorList>
            <person name="Varghese N."/>
            <person name="Submissions S."/>
        </authorList>
    </citation>
    <scope>NUCLEOTIDE SEQUENCE [LARGE SCALE GENOMIC DNA]</scope>
    <source>
        <strain evidence="1 2">DSM 17997</strain>
    </source>
</reference>
<comment type="caution">
    <text evidence="1">The sequence shown here is derived from an EMBL/GenBank/DDBJ whole genome shotgun (WGS) entry which is preliminary data.</text>
</comment>
<dbReference type="Pfam" id="PF13970">
    <property type="entry name" value="DUF4221"/>
    <property type="match status" value="1"/>
</dbReference>
<evidence type="ECO:0000313" key="2">
    <source>
        <dbReference type="Proteomes" id="UP000199663"/>
    </source>
</evidence>
<name>A0A1H3LJM9_9BACT</name>
<protein>
    <recommendedName>
        <fullName evidence="3">DUF4221 domain-containing protein</fullName>
    </recommendedName>
</protein>
<gene>
    <name evidence="1" type="ORF">SAMN05444412_10277</name>
</gene>